<sequence length="330" mass="33768">MTHQNLPTNPASGPVGVPGPDASPQGGSLLLDAAPDAPIAEQGSPAEATAARHGGRPARQGAAPGSSLSFGGVLRSERIKLLSLRSVKITLLLTLAMGIGLAGLMGFAGLEMVQAQGGADPSPTVLQMYLLTVSTFAAPFLAMVFGVLGVFSVTSEYSSGMILSTLAAAPRRGQVFVAKALVLSAIAAVVAFIIAAVGLLIAVIYFPASASQILTWEVLSGILGTVVYQVLIALLAFGIAALLRSTAGGISAIVGLIFVLPIGFQVLMITGWAWIETAMQYLPLPLGSSLSSGFSGETVPSYGIAALTMAIWTAVALVPAFFSFRRRDAK</sequence>
<feature type="transmembrane region" description="Helical" evidence="2">
    <location>
        <begin position="180"/>
        <end position="206"/>
    </location>
</feature>
<name>A0A934UXA5_9MICO</name>
<evidence type="ECO:0000313" key="4">
    <source>
        <dbReference type="Proteomes" id="UP000618733"/>
    </source>
</evidence>
<feature type="compositionally biased region" description="Low complexity" evidence="1">
    <location>
        <begin position="29"/>
        <end position="38"/>
    </location>
</feature>
<feature type="transmembrane region" description="Helical" evidence="2">
    <location>
        <begin position="218"/>
        <end position="243"/>
    </location>
</feature>
<accession>A0A934UXA5</accession>
<dbReference type="Proteomes" id="UP000618733">
    <property type="component" value="Unassembled WGS sequence"/>
</dbReference>
<dbReference type="Pfam" id="PF12730">
    <property type="entry name" value="ABC2_membrane_4"/>
    <property type="match status" value="1"/>
</dbReference>
<keyword evidence="2" id="KW-1133">Transmembrane helix</keyword>
<evidence type="ECO:0000256" key="2">
    <source>
        <dbReference type="SAM" id="Phobius"/>
    </source>
</evidence>
<feature type="region of interest" description="Disordered" evidence="1">
    <location>
        <begin position="1"/>
        <end position="67"/>
    </location>
</feature>
<organism evidence="3 4">
    <name type="scientific">Leucobacter edaphi</name>
    <dbReference type="NCBI Taxonomy" id="2796472"/>
    <lineage>
        <taxon>Bacteria</taxon>
        <taxon>Bacillati</taxon>
        <taxon>Actinomycetota</taxon>
        <taxon>Actinomycetes</taxon>
        <taxon>Micrococcales</taxon>
        <taxon>Microbacteriaceae</taxon>
        <taxon>Leucobacter</taxon>
    </lineage>
</organism>
<dbReference type="EMBL" id="JAEHOI010000002">
    <property type="protein sequence ID" value="MBK0421113.1"/>
    <property type="molecule type" value="Genomic_DNA"/>
</dbReference>
<dbReference type="PANTHER" id="PTHR37305">
    <property type="entry name" value="INTEGRAL MEMBRANE PROTEIN-RELATED"/>
    <property type="match status" value="1"/>
</dbReference>
<feature type="transmembrane region" description="Helical" evidence="2">
    <location>
        <begin position="128"/>
        <end position="151"/>
    </location>
</feature>
<protein>
    <submittedName>
        <fullName evidence="3">ABC transporter permease subunit</fullName>
    </submittedName>
</protein>
<gene>
    <name evidence="3" type="ORF">JD292_03335</name>
</gene>
<feature type="transmembrane region" description="Helical" evidence="2">
    <location>
        <begin position="302"/>
        <end position="324"/>
    </location>
</feature>
<dbReference type="RefSeq" id="WP_200131300.1">
    <property type="nucleotide sequence ID" value="NZ_JAEHOI010000002.1"/>
</dbReference>
<reference evidence="3" key="1">
    <citation type="submission" date="2020-12" db="EMBL/GenBank/DDBJ databases">
        <title>Leucobacter sp. CAS2, isolated from Chromium sludge.</title>
        <authorList>
            <person name="Xu Z."/>
        </authorList>
    </citation>
    <scope>NUCLEOTIDE SEQUENCE</scope>
    <source>
        <strain evidence="3">CSA2</strain>
    </source>
</reference>
<dbReference type="GO" id="GO:0140359">
    <property type="term" value="F:ABC-type transporter activity"/>
    <property type="evidence" value="ECO:0007669"/>
    <property type="project" value="InterPro"/>
</dbReference>
<dbReference type="PANTHER" id="PTHR37305:SF1">
    <property type="entry name" value="MEMBRANE PROTEIN"/>
    <property type="match status" value="1"/>
</dbReference>
<evidence type="ECO:0000313" key="3">
    <source>
        <dbReference type="EMBL" id="MBK0421113.1"/>
    </source>
</evidence>
<keyword evidence="4" id="KW-1185">Reference proteome</keyword>
<keyword evidence="2" id="KW-0472">Membrane</keyword>
<evidence type="ECO:0000256" key="1">
    <source>
        <dbReference type="SAM" id="MobiDB-lite"/>
    </source>
</evidence>
<proteinExistence type="predicted"/>
<feature type="compositionally biased region" description="Polar residues" evidence="1">
    <location>
        <begin position="1"/>
        <end position="11"/>
    </location>
</feature>
<feature type="transmembrane region" description="Helical" evidence="2">
    <location>
        <begin position="89"/>
        <end position="108"/>
    </location>
</feature>
<dbReference type="AlphaFoldDB" id="A0A934UXA5"/>
<feature type="transmembrane region" description="Helical" evidence="2">
    <location>
        <begin position="250"/>
        <end position="275"/>
    </location>
</feature>
<comment type="caution">
    <text evidence="3">The sequence shown here is derived from an EMBL/GenBank/DDBJ whole genome shotgun (WGS) entry which is preliminary data.</text>
</comment>
<keyword evidence="2" id="KW-0812">Transmembrane</keyword>
<dbReference type="GO" id="GO:0005886">
    <property type="term" value="C:plasma membrane"/>
    <property type="evidence" value="ECO:0007669"/>
    <property type="project" value="UniProtKB-SubCell"/>
</dbReference>